<protein>
    <submittedName>
        <fullName evidence="1">Uncharacterized protein</fullName>
    </submittedName>
</protein>
<sequence length="68" mass="7816">MGRSMDRRLPTEAYDQLRAEVLRAAVELSEDQLLDLTDALHGVIRLRRPGRPLRNPDGWVTDELRSFA</sequence>
<dbReference type="AlphaFoldDB" id="A0A7X5YHU7"/>
<comment type="caution">
    <text evidence="1">The sequence shown here is derived from an EMBL/GenBank/DDBJ whole genome shotgun (WGS) entry which is preliminary data.</text>
</comment>
<gene>
    <name evidence="1" type="ORF">GGQ87_000470</name>
</gene>
<accession>A0A7X5YHU7</accession>
<proteinExistence type="predicted"/>
<reference evidence="1 2" key="1">
    <citation type="submission" date="2020-03" db="EMBL/GenBank/DDBJ databases">
        <title>Genomic Encyclopedia of Type Strains, Phase IV (KMG-IV): sequencing the most valuable type-strain genomes for metagenomic binning, comparative biology and taxonomic classification.</title>
        <authorList>
            <person name="Goeker M."/>
        </authorList>
    </citation>
    <scope>NUCLEOTIDE SEQUENCE [LARGE SCALE GENOMIC DNA]</scope>
    <source>
        <strain evidence="1 2">DSM 4736</strain>
    </source>
</reference>
<dbReference type="EMBL" id="JAATJM010000001">
    <property type="protein sequence ID" value="NJC40212.1"/>
    <property type="molecule type" value="Genomic_DNA"/>
</dbReference>
<evidence type="ECO:0000313" key="1">
    <source>
        <dbReference type="EMBL" id="NJC40212.1"/>
    </source>
</evidence>
<evidence type="ECO:0000313" key="2">
    <source>
        <dbReference type="Proteomes" id="UP000587415"/>
    </source>
</evidence>
<dbReference type="Proteomes" id="UP000587415">
    <property type="component" value="Unassembled WGS sequence"/>
</dbReference>
<organism evidence="1 2">
    <name type="scientific">Brevundimonas alba</name>
    <dbReference type="NCBI Taxonomy" id="74314"/>
    <lineage>
        <taxon>Bacteria</taxon>
        <taxon>Pseudomonadati</taxon>
        <taxon>Pseudomonadota</taxon>
        <taxon>Alphaproteobacteria</taxon>
        <taxon>Caulobacterales</taxon>
        <taxon>Caulobacteraceae</taxon>
        <taxon>Brevundimonas</taxon>
    </lineage>
</organism>
<keyword evidence="2" id="KW-1185">Reference proteome</keyword>
<dbReference type="RefSeq" id="WP_168045112.1">
    <property type="nucleotide sequence ID" value="NZ_JAATJM010000001.1"/>
</dbReference>
<name>A0A7X5YHU7_9CAUL</name>